<feature type="region of interest" description="Disordered" evidence="2">
    <location>
        <begin position="1351"/>
        <end position="1620"/>
    </location>
</feature>
<feature type="coiled-coil region" evidence="1">
    <location>
        <begin position="600"/>
        <end position="634"/>
    </location>
</feature>
<feature type="compositionally biased region" description="Basic and acidic residues" evidence="2">
    <location>
        <begin position="1285"/>
        <end position="1298"/>
    </location>
</feature>
<feature type="compositionally biased region" description="Basic and acidic residues" evidence="2">
    <location>
        <begin position="440"/>
        <end position="450"/>
    </location>
</feature>
<dbReference type="Proteomes" id="UP001152795">
    <property type="component" value="Unassembled WGS sequence"/>
</dbReference>
<feature type="region of interest" description="Disordered" evidence="2">
    <location>
        <begin position="394"/>
        <end position="414"/>
    </location>
</feature>
<dbReference type="PANTHER" id="PTHR23159:SF31">
    <property type="entry name" value="CENTROSOME-ASSOCIATED PROTEIN CEP250 ISOFORM X1"/>
    <property type="match status" value="1"/>
</dbReference>
<proteinExistence type="predicted"/>
<feature type="region of interest" description="Disordered" evidence="2">
    <location>
        <begin position="731"/>
        <end position="761"/>
    </location>
</feature>
<feature type="coiled-coil region" evidence="1">
    <location>
        <begin position="1191"/>
        <end position="1250"/>
    </location>
</feature>
<sequence>MKALLNPTVVFLHLGRYKKEKAERENAEKKLRDLRNAKEDLEDKLNDIARVITKYEQDTRVLQNENDQLRRQLQDLMMNGNFQKNISVEYNVGKRPRSDSNKSLDKYKHEIDELHKENEEFKQLLDSLDNKDGEKGDKDDGRNNTGRVRALKGELNSLQTIITELEKTIAYQNKTAEDAKLQLEDEKWRLREHVQKLEDKVRDQVRIIDDYDRKITDLRNKFTGELSNLGEKLVNEVDRNMKLEEHIKQLQKHLADLDGARREILTKYDAVSINEQEFIRDMEDLEDRYKVDITELQNRLNQEMNDKSNLNHDIQHLLDELDNLRARENAIETQFIRERDEIKGHYEFEKIDLLRQYHDENGRIKAQLDEEKRRRKQLEDEIDILKTKLAAQGVNTNVGSGNGGRGDVNVSLGDDNRRRDFLEEENKKLLYEINQLLSKKDGGDHSRDTGGRSSDSSDDVMRLKRKLTLAEEDRDKFERMKKELEYEMDRYKSKCDTLQTEIERFREMERKNRDLTDEVRSLKSINEELNRKQRDLQSENDNLNRTCQENDRENQKLQMEIEHLKMQLKKSGDSRGSTNIRDETTHTHSRGRSEEMIKIKYEFENKLKDQVDANRQLEKNIRDLQREMDGMHDSRSLMQSNFNQQKDFLMQQMSAGSVRGDVERETSRQNDEWKRRIEESERRFKSEFDRLENEKKDQCGRLKREKDQMAERLNQEREEMRRKIFDIEEQMRRKESTWQSSSPAPVHTSPYPSPASHGRDDMQGILREKDSYIEQLKTEKYESVRNFEREKNRMAMDFDMERNKAKKTADELEDALRTLKKQKAELEEKVTVTTVRDMEMKHTREKDRLEVEFNEEKRQLKKSLDRDLESRRDDMKRECEMKYNKVINDLEREKARLLGRLERERGGEVNTFGSHINQSSTTFEESNTSLVPSKYEAENRELQRRLKEQAQNFELEKQELLKRCEQEKRVIEARLVHEKKVLEISVQAMTREIAKLKHERNEIRKNYKAEIDKLRAQFEHGGFVAMHASSNTNNTREVHTSHTSSHTNVSVMSLEERHTFEKTIDELKEKVRDHETTAQKLERNHTEEIRYMVKNFENEKADLENSWMLEKGRIQAGIDADYEQKLTSEKKKFEVTMTALRREVNCLQDQRRLLQMKITSNSAFVGDKDAFDRSISDYKRDVLEKLQREYGERIERERRPLEDTIKELRREVDDLRRERNEIRSSFRQEKVKLQEEFDRERDRLVRERHEIKISAGGVVGMGGVAGVFGVGGVGGLGGVGGRVGPNDDDKVPKEKDDPLSQIQKSFQETNVKRIEAENVSLKEENTRLVNDNRSLTAKMEALEIRNKHLTLAVNKKDRPRRGYGGSRSPTRPSVLDGLAPSGGSQPTGAGASPDRRYPGSAGIAGQRYPGSATSPHQRGGYSPGGRYPGTVGGVSTSPVAGSYPGRTGPYGVGSPDRGLTGPLGTRGGGATPSPTGRNYPLVGPYGGASPGSGVIPGQAGSPSSGIPGRSPSGSTPYNRPSGVTGRPGGNAPGSGYPSGRDPSPGSRPGFLSGRDPSPGSRPGGGVIGVPSGALSPRPGAPSFPGRDPSPGGYPGGRPTLSTIYDTSPTRGPSDRGVNNISTRDITVRNTSLHHRSLSAEYLLGRGTDVSYGGRSRPIGSSFPDRLGSSFGGPVEYADVTRIRSAYGIGGGPFGFGGGNPGYVGDGAFIPGGYDGYIDDTGLGVDGNYGGNGCAIHGGPPAVNVDPPQGGAQCTCQHHECGGAQQAGRRQTQCGGQQAQAGAQQSQCGGLQAQAGDQQAQCGGLQAQADGQVQVSAAPTGCAVGQSAASQGTIDLTQVGQTTIISPTSESKETHSSLSSDDSDKEE</sequence>
<feature type="region of interest" description="Disordered" evidence="2">
    <location>
        <begin position="440"/>
        <end position="461"/>
    </location>
</feature>
<comment type="caution">
    <text evidence="3">The sequence shown here is derived from an EMBL/GenBank/DDBJ whole genome shotgun (WGS) entry which is preliminary data.</text>
</comment>
<evidence type="ECO:0000256" key="2">
    <source>
        <dbReference type="SAM" id="MobiDB-lite"/>
    </source>
</evidence>
<protein>
    <submittedName>
        <fullName evidence="3">Uncharacterized protein</fullName>
    </submittedName>
</protein>
<organism evidence="3 4">
    <name type="scientific">Paramuricea clavata</name>
    <name type="common">Red gorgonian</name>
    <name type="synonym">Violescent sea-whip</name>
    <dbReference type="NCBI Taxonomy" id="317549"/>
    <lineage>
        <taxon>Eukaryota</taxon>
        <taxon>Metazoa</taxon>
        <taxon>Cnidaria</taxon>
        <taxon>Anthozoa</taxon>
        <taxon>Octocorallia</taxon>
        <taxon>Malacalcyonacea</taxon>
        <taxon>Plexauridae</taxon>
        <taxon>Paramuricea</taxon>
    </lineage>
</organism>
<keyword evidence="1" id="KW-0175">Coiled coil</keyword>
<feature type="region of interest" description="Disordered" evidence="2">
    <location>
        <begin position="127"/>
        <end position="146"/>
    </location>
</feature>
<feature type="coiled-coil region" evidence="1">
    <location>
        <begin position="939"/>
        <end position="1017"/>
    </location>
</feature>
<feature type="coiled-coil region" evidence="1">
    <location>
        <begin position="795"/>
        <end position="907"/>
    </location>
</feature>
<reference evidence="3" key="1">
    <citation type="submission" date="2020-04" db="EMBL/GenBank/DDBJ databases">
        <authorList>
            <person name="Alioto T."/>
            <person name="Alioto T."/>
            <person name="Gomez Garrido J."/>
        </authorList>
    </citation>
    <scope>NUCLEOTIDE SEQUENCE</scope>
    <source>
        <strain evidence="3">A484AB</strain>
    </source>
</reference>
<name>A0A6S7IQC9_PARCT</name>
<dbReference type="OrthoDB" id="5974661at2759"/>
<evidence type="ECO:0000256" key="1">
    <source>
        <dbReference type="SAM" id="Coils"/>
    </source>
</evidence>
<dbReference type="EMBL" id="CACRXK020010362">
    <property type="protein sequence ID" value="CAB4019229.1"/>
    <property type="molecule type" value="Genomic_DNA"/>
</dbReference>
<feature type="compositionally biased region" description="Low complexity" evidence="2">
    <location>
        <begin position="1500"/>
        <end position="1516"/>
    </location>
</feature>
<gene>
    <name evidence="3" type="ORF">PACLA_8A061680</name>
</gene>
<feature type="region of interest" description="Disordered" evidence="2">
    <location>
        <begin position="1281"/>
        <end position="1302"/>
    </location>
</feature>
<feature type="compositionally biased region" description="Polar residues" evidence="2">
    <location>
        <begin position="1599"/>
        <end position="1620"/>
    </location>
</feature>
<feature type="region of interest" description="Disordered" evidence="2">
    <location>
        <begin position="568"/>
        <end position="593"/>
    </location>
</feature>
<feature type="compositionally biased region" description="Low complexity" evidence="2">
    <location>
        <begin position="1533"/>
        <end position="1560"/>
    </location>
</feature>
<feature type="coiled-coil region" evidence="1">
    <location>
        <begin position="1057"/>
        <end position="1157"/>
    </location>
</feature>
<feature type="region of interest" description="Disordered" evidence="2">
    <location>
        <begin position="1840"/>
        <end position="1866"/>
    </location>
</feature>
<accession>A0A6S7IQC9</accession>
<feature type="compositionally biased region" description="Basic and acidic residues" evidence="2">
    <location>
        <begin position="127"/>
        <end position="142"/>
    </location>
</feature>
<feature type="compositionally biased region" description="Gly residues" evidence="2">
    <location>
        <begin position="1421"/>
        <end position="1432"/>
    </location>
</feature>
<evidence type="ECO:0000313" key="4">
    <source>
        <dbReference type="Proteomes" id="UP001152795"/>
    </source>
</evidence>
<evidence type="ECO:0000313" key="3">
    <source>
        <dbReference type="EMBL" id="CAB4019229.1"/>
    </source>
</evidence>
<dbReference type="PANTHER" id="PTHR23159">
    <property type="entry name" value="CENTROSOMAL PROTEIN 2"/>
    <property type="match status" value="1"/>
</dbReference>
<keyword evidence="4" id="KW-1185">Reference proteome</keyword>
<feature type="compositionally biased region" description="Basic and acidic residues" evidence="2">
    <location>
        <begin position="580"/>
        <end position="593"/>
    </location>
</feature>